<dbReference type="RefSeq" id="WP_034340341.1">
    <property type="nucleotide sequence ID" value="NZ_ATSX01000003.1"/>
</dbReference>
<dbReference type="UniPathway" id="UPA00664"/>
<gene>
    <name evidence="7" type="primary">lgt</name>
    <name evidence="8" type="ORF">COMX_08961</name>
</gene>
<dbReference type="Pfam" id="PF01790">
    <property type="entry name" value="LGT"/>
    <property type="match status" value="1"/>
</dbReference>
<comment type="subcellular location">
    <subcellularLocation>
        <location evidence="7">Cell membrane</location>
        <topology evidence="7">Multi-pass membrane protein</topology>
    </subcellularLocation>
</comment>
<proteinExistence type="inferred from homology"/>
<evidence type="ECO:0000256" key="7">
    <source>
        <dbReference type="HAMAP-Rule" id="MF_01147"/>
    </source>
</evidence>
<keyword evidence="4 7" id="KW-0812">Transmembrane</keyword>
<evidence type="ECO:0000256" key="3">
    <source>
        <dbReference type="ARBA" id="ARBA00022679"/>
    </source>
</evidence>
<evidence type="ECO:0000313" key="8">
    <source>
        <dbReference type="EMBL" id="EUK17576.1"/>
    </source>
</evidence>
<dbReference type="PATRIC" id="fig|1208583.4.peg.1808"/>
<comment type="function">
    <text evidence="7">Catalyzes the transfer of the diacylglyceryl group from phosphatidylglycerol to the sulfhydryl group of the N-terminal cysteine of a prolipoprotein, the first step in the formation of mature lipoproteins.</text>
</comment>
<dbReference type="AlphaFoldDB" id="W7E3C5"/>
<dbReference type="GO" id="GO:0008961">
    <property type="term" value="F:phosphatidylglycerol-prolipoprotein diacylglyceryl transferase activity"/>
    <property type="evidence" value="ECO:0007669"/>
    <property type="project" value="UniProtKB-UniRule"/>
</dbReference>
<dbReference type="GO" id="GO:0005886">
    <property type="term" value="C:plasma membrane"/>
    <property type="evidence" value="ECO:0007669"/>
    <property type="project" value="UniProtKB-SubCell"/>
</dbReference>
<dbReference type="STRING" id="1208583.COMX_08961"/>
<dbReference type="PANTHER" id="PTHR30589:SF0">
    <property type="entry name" value="PHOSPHATIDYLGLYCEROL--PROLIPOPROTEIN DIACYLGLYCERYL TRANSFERASE"/>
    <property type="match status" value="1"/>
</dbReference>
<accession>W7E3C5</accession>
<name>W7E3C5_9PROT</name>
<comment type="pathway">
    <text evidence="7">Protein modification; lipoprotein biosynthesis (diacylglyceryl transfer).</text>
</comment>
<dbReference type="InterPro" id="IPR001640">
    <property type="entry name" value="Lgt"/>
</dbReference>
<keyword evidence="6 7" id="KW-0472">Membrane</keyword>
<keyword evidence="2 7" id="KW-1003">Cell membrane</keyword>
<evidence type="ECO:0000256" key="4">
    <source>
        <dbReference type="ARBA" id="ARBA00022692"/>
    </source>
</evidence>
<dbReference type="PROSITE" id="PS01311">
    <property type="entry name" value="LGT"/>
    <property type="match status" value="1"/>
</dbReference>
<feature type="transmembrane region" description="Helical" evidence="7">
    <location>
        <begin position="94"/>
        <end position="115"/>
    </location>
</feature>
<keyword evidence="8" id="KW-0328">Glycosyltransferase</keyword>
<dbReference type="OrthoDB" id="871140at2"/>
<keyword evidence="5 7" id="KW-1133">Transmembrane helix</keyword>
<feature type="transmembrane region" description="Helical" evidence="7">
    <location>
        <begin position="20"/>
        <end position="40"/>
    </location>
</feature>
<comment type="similarity">
    <text evidence="1 7">Belongs to the Lgt family.</text>
</comment>
<reference evidence="8 9" key="1">
    <citation type="journal article" date="2014" name="Genome Announc.">
        <title>Draft Genome Sequence of Commensalibacter papalotli MX01, a Symbiont Identified from the Guts of Overwintering Monarch Butterflies.</title>
        <authorList>
            <person name="Servin-Garciduenas L.E."/>
            <person name="Sanchez-Quinto A."/>
            <person name="Martinez-Romero E."/>
        </authorList>
    </citation>
    <scope>NUCLEOTIDE SEQUENCE [LARGE SCALE GENOMIC DNA]</scope>
    <source>
        <strain evidence="9">MX-MONARCH01</strain>
    </source>
</reference>
<dbReference type="GO" id="GO:0042158">
    <property type="term" value="P:lipoprotein biosynthetic process"/>
    <property type="evidence" value="ECO:0007669"/>
    <property type="project" value="UniProtKB-UniRule"/>
</dbReference>
<evidence type="ECO:0000256" key="1">
    <source>
        <dbReference type="ARBA" id="ARBA00007150"/>
    </source>
</evidence>
<keyword evidence="8" id="KW-0449">Lipoprotein</keyword>
<dbReference type="Proteomes" id="UP000019250">
    <property type="component" value="Unassembled WGS sequence"/>
</dbReference>
<feature type="binding site" evidence="7">
    <location>
        <position position="142"/>
    </location>
    <ligand>
        <name>a 1,2-diacyl-sn-glycero-3-phospho-(1'-sn-glycerol)</name>
        <dbReference type="ChEBI" id="CHEBI:64716"/>
    </ligand>
</feature>
<protein>
    <recommendedName>
        <fullName evidence="7">Phosphatidylglycerol--prolipoprotein diacylglyceryl transferase</fullName>
        <ecNumber evidence="7">2.5.1.145</ecNumber>
    </recommendedName>
</protein>
<evidence type="ECO:0000256" key="6">
    <source>
        <dbReference type="ARBA" id="ARBA00023136"/>
    </source>
</evidence>
<evidence type="ECO:0000256" key="5">
    <source>
        <dbReference type="ARBA" id="ARBA00022989"/>
    </source>
</evidence>
<sequence length="275" mass="31200">MFGPLYYPHFDPVMLQIGPFGIRWYAMAYITALILGWVLVRGLVRKDPIVATKVQVDDFLTWATLGVIFGGRLGYCLFYQPGYYLPHPIEILKVWHGGMSFHGGALGVIIALILFTRKYQLSFLGFSDRVTTVVPLGLGLGRLANFINGELIGRPAPDWLPWRMIYPNVVSARHPSELYEALLEGFILFTIMMILVHRRYIREHAGFLSGIFLLGYGIARIICEMFREPDDFLGFIFSGITMGQILSIPMLIAGAYFIWQSYRLPKLKGLVVQND</sequence>
<evidence type="ECO:0000256" key="2">
    <source>
        <dbReference type="ARBA" id="ARBA00022475"/>
    </source>
</evidence>
<dbReference type="PANTHER" id="PTHR30589">
    <property type="entry name" value="PROLIPOPROTEIN DIACYLGLYCERYL TRANSFERASE"/>
    <property type="match status" value="1"/>
</dbReference>
<dbReference type="EC" id="2.5.1.145" evidence="7"/>
<comment type="catalytic activity">
    <reaction evidence="7">
        <text>L-cysteinyl-[prolipoprotein] + a 1,2-diacyl-sn-glycero-3-phospho-(1'-sn-glycerol) = an S-1,2-diacyl-sn-glyceryl-L-cysteinyl-[prolipoprotein] + sn-glycerol 1-phosphate + H(+)</text>
        <dbReference type="Rhea" id="RHEA:56712"/>
        <dbReference type="Rhea" id="RHEA-COMP:14679"/>
        <dbReference type="Rhea" id="RHEA-COMP:14680"/>
        <dbReference type="ChEBI" id="CHEBI:15378"/>
        <dbReference type="ChEBI" id="CHEBI:29950"/>
        <dbReference type="ChEBI" id="CHEBI:57685"/>
        <dbReference type="ChEBI" id="CHEBI:64716"/>
        <dbReference type="ChEBI" id="CHEBI:140658"/>
        <dbReference type="EC" id="2.5.1.145"/>
    </reaction>
</comment>
<feature type="transmembrane region" description="Helical" evidence="7">
    <location>
        <begin position="60"/>
        <end position="82"/>
    </location>
</feature>
<feature type="transmembrane region" description="Helical" evidence="7">
    <location>
        <begin position="235"/>
        <end position="259"/>
    </location>
</feature>
<keyword evidence="9" id="KW-1185">Reference proteome</keyword>
<feature type="transmembrane region" description="Helical" evidence="7">
    <location>
        <begin position="206"/>
        <end position="223"/>
    </location>
</feature>
<keyword evidence="3 7" id="KW-0808">Transferase</keyword>
<organism evidence="8 9">
    <name type="scientific">Commensalibacter papalotli</name>
    <name type="common">ex Servin-Garciduenas et al. 2014</name>
    <dbReference type="NCBI Taxonomy" id="1208583"/>
    <lineage>
        <taxon>Bacteria</taxon>
        <taxon>Pseudomonadati</taxon>
        <taxon>Pseudomonadota</taxon>
        <taxon>Alphaproteobacteria</taxon>
        <taxon>Acetobacterales</taxon>
        <taxon>Acetobacteraceae</taxon>
    </lineage>
</organism>
<comment type="caution">
    <text evidence="8">The sequence shown here is derived from an EMBL/GenBank/DDBJ whole genome shotgun (WGS) entry which is preliminary data.</text>
</comment>
<dbReference type="HAMAP" id="MF_01147">
    <property type="entry name" value="Lgt"/>
    <property type="match status" value="1"/>
</dbReference>
<dbReference type="NCBIfam" id="TIGR00544">
    <property type="entry name" value="lgt"/>
    <property type="match status" value="1"/>
</dbReference>
<dbReference type="eggNOG" id="COG0682">
    <property type="taxonomic scope" value="Bacteria"/>
</dbReference>
<dbReference type="EMBL" id="ATSX01000003">
    <property type="protein sequence ID" value="EUK17576.1"/>
    <property type="molecule type" value="Genomic_DNA"/>
</dbReference>
<evidence type="ECO:0000313" key="9">
    <source>
        <dbReference type="Proteomes" id="UP000019250"/>
    </source>
</evidence>